<evidence type="ECO:0000313" key="4">
    <source>
        <dbReference type="Proteomes" id="UP000410492"/>
    </source>
</evidence>
<dbReference type="InterPro" id="IPR036291">
    <property type="entry name" value="NAD(P)-bd_dom_sf"/>
</dbReference>
<dbReference type="PANTHER" id="PTHR44229">
    <property type="entry name" value="15-HYDROXYPROSTAGLANDIN DEHYDROGENASE [NAD(+)]"/>
    <property type="match status" value="1"/>
</dbReference>
<keyword evidence="4" id="KW-1185">Reference proteome</keyword>
<dbReference type="Proteomes" id="UP000410492">
    <property type="component" value="Unassembled WGS sequence"/>
</dbReference>
<dbReference type="InterPro" id="IPR002347">
    <property type="entry name" value="SDR_fam"/>
</dbReference>
<dbReference type="Gene3D" id="3.40.50.720">
    <property type="entry name" value="NAD(P)-binding Rossmann-like Domain"/>
    <property type="match status" value="1"/>
</dbReference>
<dbReference type="AlphaFoldDB" id="A0A653BHR3"/>
<dbReference type="Pfam" id="PF00106">
    <property type="entry name" value="adh_short"/>
    <property type="match status" value="1"/>
</dbReference>
<reference evidence="3 4" key="1">
    <citation type="submission" date="2019-01" db="EMBL/GenBank/DDBJ databases">
        <authorList>
            <person name="Sayadi A."/>
        </authorList>
    </citation>
    <scope>NUCLEOTIDE SEQUENCE [LARGE SCALE GENOMIC DNA]</scope>
</reference>
<dbReference type="EMBL" id="CAACVG010001281">
    <property type="protein sequence ID" value="VEN35138.1"/>
    <property type="molecule type" value="Genomic_DNA"/>
</dbReference>
<name>A0A653BHR3_CALMS</name>
<keyword evidence="2" id="KW-0560">Oxidoreductase</keyword>
<sequence length="97" mass="10971">MRRSSRSTLRSIQHKILADVNPELGAKALQEIEKEFGPNKAIFSHTDVTDYNQFEDAFKKAVEKYKNVDILINNAGILNDAIWQKQIAINVVTKPSS</sequence>
<dbReference type="SUPFAM" id="SSF51735">
    <property type="entry name" value="NAD(P)-binding Rossmann-fold domains"/>
    <property type="match status" value="1"/>
</dbReference>
<evidence type="ECO:0000256" key="1">
    <source>
        <dbReference type="ARBA" id="ARBA00006484"/>
    </source>
</evidence>
<protein>
    <submittedName>
        <fullName evidence="3">Uncharacterized protein</fullName>
    </submittedName>
</protein>
<dbReference type="PANTHER" id="PTHR44229:SF8">
    <property type="entry name" value="ALCOHOL DEHYDROGENASE-RELATED"/>
    <property type="match status" value="1"/>
</dbReference>
<organism evidence="3 4">
    <name type="scientific">Callosobruchus maculatus</name>
    <name type="common">Southern cowpea weevil</name>
    <name type="synonym">Pulse bruchid</name>
    <dbReference type="NCBI Taxonomy" id="64391"/>
    <lineage>
        <taxon>Eukaryota</taxon>
        <taxon>Metazoa</taxon>
        <taxon>Ecdysozoa</taxon>
        <taxon>Arthropoda</taxon>
        <taxon>Hexapoda</taxon>
        <taxon>Insecta</taxon>
        <taxon>Pterygota</taxon>
        <taxon>Neoptera</taxon>
        <taxon>Endopterygota</taxon>
        <taxon>Coleoptera</taxon>
        <taxon>Polyphaga</taxon>
        <taxon>Cucujiformia</taxon>
        <taxon>Chrysomeloidea</taxon>
        <taxon>Chrysomelidae</taxon>
        <taxon>Bruchinae</taxon>
        <taxon>Bruchini</taxon>
        <taxon>Callosobruchus</taxon>
    </lineage>
</organism>
<dbReference type="OrthoDB" id="6819313at2759"/>
<dbReference type="GO" id="GO:0016616">
    <property type="term" value="F:oxidoreductase activity, acting on the CH-OH group of donors, NAD or NADP as acceptor"/>
    <property type="evidence" value="ECO:0007669"/>
    <property type="project" value="TreeGrafter"/>
</dbReference>
<proteinExistence type="inferred from homology"/>
<evidence type="ECO:0000256" key="2">
    <source>
        <dbReference type="ARBA" id="ARBA00023002"/>
    </source>
</evidence>
<comment type="similarity">
    <text evidence="1">Belongs to the short-chain dehydrogenases/reductases (SDR) family.</text>
</comment>
<evidence type="ECO:0000313" key="3">
    <source>
        <dbReference type="EMBL" id="VEN35138.1"/>
    </source>
</evidence>
<gene>
    <name evidence="3" type="ORF">CALMAC_LOCUS1131</name>
</gene>
<accession>A0A653BHR3</accession>
<dbReference type="GO" id="GO:0005737">
    <property type="term" value="C:cytoplasm"/>
    <property type="evidence" value="ECO:0007669"/>
    <property type="project" value="TreeGrafter"/>
</dbReference>